<dbReference type="PANTHER" id="PTHR43806:SF11">
    <property type="entry name" value="CEREVISIN-RELATED"/>
    <property type="match status" value="1"/>
</dbReference>
<sequence>MTIIKDIFYCKLCKCQREDIVVTVGATAFDDSRACFSNYGKCIDIFAPGLNIQSTWIGSKYAVKTISGNFMASAHVAGLMAYFLSLQPELGSDFAASSMTSSKMKELLVSVATKDAIPGLSEGTANLLAYNGGGSSDFPSFSASSIYQISVTDETSFKSDLNPSPMALSWKDALEKNVRAFIKNLENLLKLWQSRPI</sequence>
<keyword evidence="2 7" id="KW-0645">Protease</keyword>
<dbReference type="InterPro" id="IPR036852">
    <property type="entry name" value="Peptidase_S8/S53_dom_sf"/>
</dbReference>
<dbReference type="EMBL" id="MCBS01017702">
    <property type="protein sequence ID" value="RKF81928.1"/>
    <property type="molecule type" value="Genomic_DNA"/>
</dbReference>
<comment type="caution">
    <text evidence="7">The sequence shown here is derived from an EMBL/GenBank/DDBJ whole genome shotgun (WGS) entry which is preliminary data.</text>
</comment>
<dbReference type="Proteomes" id="UP000285326">
    <property type="component" value="Unassembled WGS sequence"/>
</dbReference>
<dbReference type="Gene3D" id="3.40.50.200">
    <property type="entry name" value="Peptidase S8/S53 domain"/>
    <property type="match status" value="1"/>
</dbReference>
<name>A0A420J576_9PEZI</name>
<dbReference type="PROSITE" id="PS51892">
    <property type="entry name" value="SUBTILASE"/>
    <property type="match status" value="1"/>
</dbReference>
<comment type="similarity">
    <text evidence="1 5">Belongs to the peptidase S8 family.</text>
</comment>
<accession>A0A420J576</accession>
<evidence type="ECO:0000256" key="3">
    <source>
        <dbReference type="ARBA" id="ARBA00022801"/>
    </source>
</evidence>
<gene>
    <name evidence="7" type="ORF">GcM1_177020</name>
</gene>
<comment type="caution">
    <text evidence="5">Lacks conserved residue(s) required for the propagation of feature annotation.</text>
</comment>
<feature type="domain" description="Peptidase S8/S53" evidence="6">
    <location>
        <begin position="21"/>
        <end position="121"/>
    </location>
</feature>
<evidence type="ECO:0000256" key="2">
    <source>
        <dbReference type="ARBA" id="ARBA00022670"/>
    </source>
</evidence>
<proteinExistence type="inferred from homology"/>
<dbReference type="AlphaFoldDB" id="A0A420J576"/>
<dbReference type="InterPro" id="IPR000209">
    <property type="entry name" value="Peptidase_S8/S53_dom"/>
</dbReference>
<organism evidence="7 8">
    <name type="scientific">Golovinomyces cichoracearum</name>
    <dbReference type="NCBI Taxonomy" id="62708"/>
    <lineage>
        <taxon>Eukaryota</taxon>
        <taxon>Fungi</taxon>
        <taxon>Dikarya</taxon>
        <taxon>Ascomycota</taxon>
        <taxon>Pezizomycotina</taxon>
        <taxon>Leotiomycetes</taxon>
        <taxon>Erysiphales</taxon>
        <taxon>Erysiphaceae</taxon>
        <taxon>Golovinomyces</taxon>
    </lineage>
</organism>
<evidence type="ECO:0000256" key="5">
    <source>
        <dbReference type="PROSITE-ProRule" id="PRU01240"/>
    </source>
</evidence>
<dbReference type="PANTHER" id="PTHR43806">
    <property type="entry name" value="PEPTIDASE S8"/>
    <property type="match status" value="1"/>
</dbReference>
<dbReference type="Pfam" id="PF00082">
    <property type="entry name" value="Peptidase_S8"/>
    <property type="match status" value="1"/>
</dbReference>
<dbReference type="GO" id="GO:0004252">
    <property type="term" value="F:serine-type endopeptidase activity"/>
    <property type="evidence" value="ECO:0007669"/>
    <property type="project" value="InterPro"/>
</dbReference>
<keyword evidence="3" id="KW-0378">Hydrolase</keyword>
<evidence type="ECO:0000259" key="6">
    <source>
        <dbReference type="Pfam" id="PF00082"/>
    </source>
</evidence>
<evidence type="ECO:0000256" key="1">
    <source>
        <dbReference type="ARBA" id="ARBA00011073"/>
    </source>
</evidence>
<protein>
    <submittedName>
        <fullName evidence="7">Subtilisin-like protease</fullName>
    </submittedName>
</protein>
<keyword evidence="4" id="KW-0720">Serine protease</keyword>
<evidence type="ECO:0000313" key="8">
    <source>
        <dbReference type="Proteomes" id="UP000285326"/>
    </source>
</evidence>
<reference evidence="7 8" key="1">
    <citation type="journal article" date="2018" name="BMC Genomics">
        <title>Comparative genome analyses reveal sequence features reflecting distinct modes of host-adaptation between dicot and monocot powdery mildew.</title>
        <authorList>
            <person name="Wu Y."/>
            <person name="Ma X."/>
            <person name="Pan Z."/>
            <person name="Kale S.D."/>
            <person name="Song Y."/>
            <person name="King H."/>
            <person name="Zhang Q."/>
            <person name="Presley C."/>
            <person name="Deng X."/>
            <person name="Wei C.I."/>
            <person name="Xiao S."/>
        </authorList>
    </citation>
    <scope>NUCLEOTIDE SEQUENCE [LARGE SCALE GENOMIC DNA]</scope>
    <source>
        <strain evidence="7">UMSG1</strain>
    </source>
</reference>
<dbReference type="InterPro" id="IPR050131">
    <property type="entry name" value="Peptidase_S8_subtilisin-like"/>
</dbReference>
<dbReference type="SUPFAM" id="SSF52743">
    <property type="entry name" value="Subtilisin-like"/>
    <property type="match status" value="1"/>
</dbReference>
<evidence type="ECO:0000313" key="7">
    <source>
        <dbReference type="EMBL" id="RKF81928.1"/>
    </source>
</evidence>
<evidence type="ECO:0000256" key="4">
    <source>
        <dbReference type="ARBA" id="ARBA00022825"/>
    </source>
</evidence>
<dbReference type="GO" id="GO:0006508">
    <property type="term" value="P:proteolysis"/>
    <property type="evidence" value="ECO:0007669"/>
    <property type="project" value="UniProtKB-KW"/>
</dbReference>